<gene>
    <name evidence="1" type="ORF">SAMN05877838_1833</name>
</gene>
<organism evidence="1 2">
    <name type="scientific">Hoeflea halophila</name>
    <dbReference type="NCBI Taxonomy" id="714899"/>
    <lineage>
        <taxon>Bacteria</taxon>
        <taxon>Pseudomonadati</taxon>
        <taxon>Pseudomonadota</taxon>
        <taxon>Alphaproteobacteria</taxon>
        <taxon>Hyphomicrobiales</taxon>
        <taxon>Rhizobiaceae</taxon>
        <taxon>Hoeflea</taxon>
    </lineage>
</organism>
<proteinExistence type="predicted"/>
<evidence type="ECO:0000313" key="2">
    <source>
        <dbReference type="Proteomes" id="UP000219465"/>
    </source>
</evidence>
<dbReference type="AlphaFoldDB" id="A0A286IAB2"/>
<evidence type="ECO:0000313" key="1">
    <source>
        <dbReference type="EMBL" id="SOE16947.1"/>
    </source>
</evidence>
<accession>A0A286IAB2</accession>
<reference evidence="2" key="1">
    <citation type="submission" date="2017-08" db="EMBL/GenBank/DDBJ databases">
        <authorList>
            <person name="Varghese N."/>
            <person name="Submissions S."/>
        </authorList>
    </citation>
    <scope>NUCLEOTIDE SEQUENCE [LARGE SCALE GENOMIC DNA]</scope>
    <source>
        <strain evidence="2">KCTC 23107</strain>
    </source>
</reference>
<keyword evidence="1" id="KW-0449">Lipoprotein</keyword>
<sequence length="167" mass="17687">MLSFEVCGWDSRARVLAALLGLGMLAGCQAQPLYGSMQDQQQSVFVSEADSRIEQVVRNELVLGFGGEQANSTYTLDLVVTSTTAGLLPGGLDNEFSAARTTVTAAYVLKSASTGEAVKSGTRFADAQLDLPSQNFAQERAKLEAEDRAARQVANLVRADIAAALAR</sequence>
<dbReference type="Gene3D" id="3.30.160.150">
    <property type="entry name" value="Lipoprotein like domain"/>
    <property type="match status" value="1"/>
</dbReference>
<name>A0A286IAB2_9HYPH</name>
<protein>
    <submittedName>
        <fullName evidence="1">LPS-assembly lipoprotein</fullName>
    </submittedName>
</protein>
<keyword evidence="2" id="KW-1185">Reference proteome</keyword>
<dbReference type="RefSeq" id="WP_097107111.1">
    <property type="nucleotide sequence ID" value="NZ_OCPC01000002.1"/>
</dbReference>
<dbReference type="OrthoDB" id="7678210at2"/>
<dbReference type="EMBL" id="OCPC01000002">
    <property type="protein sequence ID" value="SOE16947.1"/>
    <property type="molecule type" value="Genomic_DNA"/>
</dbReference>
<dbReference type="Proteomes" id="UP000219465">
    <property type="component" value="Unassembled WGS sequence"/>
</dbReference>